<gene>
    <name evidence="2" type="ORF">Slin15195_G111020</name>
</gene>
<name>A0A9Q9EQQ4_9PEZI</name>
<keyword evidence="3" id="KW-1185">Reference proteome</keyword>
<dbReference type="Pfam" id="PF03962">
    <property type="entry name" value="Mnd1"/>
    <property type="match status" value="1"/>
</dbReference>
<accession>A0A9Q9EQQ4</accession>
<proteinExistence type="predicted"/>
<protein>
    <submittedName>
        <fullName evidence="2">Mnd1, HTH domain-containing protein</fullName>
    </submittedName>
</protein>
<reference evidence="2" key="1">
    <citation type="submission" date="2022-06" db="EMBL/GenBank/DDBJ databases">
        <title>Complete genome sequences of two strains of the flax pathogen Septoria linicola.</title>
        <authorList>
            <person name="Lapalu N."/>
            <person name="Simon A."/>
            <person name="Demenou B."/>
            <person name="Paumier D."/>
            <person name="Guillot M.-P."/>
            <person name="Gout L."/>
            <person name="Valade R."/>
        </authorList>
    </citation>
    <scope>NUCLEOTIDE SEQUENCE</scope>
    <source>
        <strain evidence="2">SE15195</strain>
    </source>
</reference>
<evidence type="ECO:0000313" key="3">
    <source>
        <dbReference type="Proteomes" id="UP001056384"/>
    </source>
</evidence>
<organism evidence="2 3">
    <name type="scientific">Septoria linicola</name>
    <dbReference type="NCBI Taxonomy" id="215465"/>
    <lineage>
        <taxon>Eukaryota</taxon>
        <taxon>Fungi</taxon>
        <taxon>Dikarya</taxon>
        <taxon>Ascomycota</taxon>
        <taxon>Pezizomycotina</taxon>
        <taxon>Dothideomycetes</taxon>
        <taxon>Dothideomycetidae</taxon>
        <taxon>Mycosphaerellales</taxon>
        <taxon>Mycosphaerellaceae</taxon>
        <taxon>Septoria</taxon>
    </lineage>
</organism>
<sequence>MAPKVNCNAQKLTSIQTWFRKSRTVWSLKELEKQLPAVGSINNMQVKDYIQTLQDDSKILCEKIGSGNWYWSFPSQHAKNVEAAHTAASADHAKLSSAVSALRSQLSSRAAATQQEELDQSGESRQDLITRQQILHSDVEGMKKELASYSDSDPTELEKQKAEAWGDFSLAEGFSEDIYAMESWFKKMGAEEMVASLKDTLYVDEWDQEEEMLRELSWRELC</sequence>
<dbReference type="AlphaFoldDB" id="A0A9Q9EQQ4"/>
<evidence type="ECO:0000259" key="1">
    <source>
        <dbReference type="Pfam" id="PF03962"/>
    </source>
</evidence>
<dbReference type="InterPro" id="IPR040453">
    <property type="entry name" value="Mnd1_HTH"/>
</dbReference>
<dbReference type="EMBL" id="CP099427">
    <property type="protein sequence ID" value="USW57783.1"/>
    <property type="molecule type" value="Genomic_DNA"/>
</dbReference>
<dbReference type="Proteomes" id="UP001056384">
    <property type="component" value="Chromosome 10"/>
</dbReference>
<feature type="domain" description="Mnd1 HTH" evidence="1">
    <location>
        <begin position="15"/>
        <end position="74"/>
    </location>
</feature>
<evidence type="ECO:0000313" key="2">
    <source>
        <dbReference type="EMBL" id="USW57783.1"/>
    </source>
</evidence>